<dbReference type="EMBL" id="JBHFFA010000003">
    <property type="protein sequence ID" value="KAL2633632.1"/>
    <property type="molecule type" value="Genomic_DNA"/>
</dbReference>
<organism evidence="1 2">
    <name type="scientific">Riccia fluitans</name>
    <dbReference type="NCBI Taxonomy" id="41844"/>
    <lineage>
        <taxon>Eukaryota</taxon>
        <taxon>Viridiplantae</taxon>
        <taxon>Streptophyta</taxon>
        <taxon>Embryophyta</taxon>
        <taxon>Marchantiophyta</taxon>
        <taxon>Marchantiopsida</taxon>
        <taxon>Marchantiidae</taxon>
        <taxon>Marchantiales</taxon>
        <taxon>Ricciaceae</taxon>
        <taxon>Riccia</taxon>
    </lineage>
</organism>
<reference evidence="1 2" key="1">
    <citation type="submission" date="2024-09" db="EMBL/GenBank/DDBJ databases">
        <title>Chromosome-scale assembly of Riccia fluitans.</title>
        <authorList>
            <person name="Paukszto L."/>
            <person name="Sawicki J."/>
            <person name="Karawczyk K."/>
            <person name="Piernik-Szablinska J."/>
            <person name="Szczecinska M."/>
            <person name="Mazdziarz M."/>
        </authorList>
    </citation>
    <scope>NUCLEOTIDE SEQUENCE [LARGE SCALE GENOMIC DNA]</scope>
    <source>
        <strain evidence="1">Rf_01</strain>
        <tissue evidence="1">Aerial parts of the thallus</tissue>
    </source>
</reference>
<protein>
    <submittedName>
        <fullName evidence="1">Uncharacterized protein</fullName>
    </submittedName>
</protein>
<sequence length="118" mass="12556">MVEGLAGLKALAPDSHRTHRGHPAAYGSRAQFPSVGGKISVYYSGRGALEANLLTVGFYSRRPPPIPGAYKTHVPCRRGGVDLLDRALQPVCNGDMVSRIGQAGRDGVPRFSRSNVGE</sequence>
<evidence type="ECO:0000313" key="2">
    <source>
        <dbReference type="Proteomes" id="UP001605036"/>
    </source>
</evidence>
<evidence type="ECO:0000313" key="1">
    <source>
        <dbReference type="EMBL" id="KAL2633632.1"/>
    </source>
</evidence>
<dbReference type="Proteomes" id="UP001605036">
    <property type="component" value="Unassembled WGS sequence"/>
</dbReference>
<gene>
    <name evidence="1" type="ORF">R1flu_005111</name>
</gene>
<accession>A0ABD1YS82</accession>
<name>A0ABD1YS82_9MARC</name>
<comment type="caution">
    <text evidence="1">The sequence shown here is derived from an EMBL/GenBank/DDBJ whole genome shotgun (WGS) entry which is preliminary data.</text>
</comment>
<proteinExistence type="predicted"/>
<keyword evidence="2" id="KW-1185">Reference proteome</keyword>
<dbReference type="AlphaFoldDB" id="A0ABD1YS82"/>